<evidence type="ECO:0000256" key="1">
    <source>
        <dbReference type="SAM" id="MobiDB-lite"/>
    </source>
</evidence>
<evidence type="ECO:0000313" key="2">
    <source>
        <dbReference type="EMBL" id="GJS70916.1"/>
    </source>
</evidence>
<feature type="region of interest" description="Disordered" evidence="1">
    <location>
        <begin position="1"/>
        <end position="27"/>
    </location>
</feature>
<keyword evidence="3" id="KW-1185">Reference proteome</keyword>
<proteinExistence type="predicted"/>
<evidence type="ECO:0000313" key="3">
    <source>
        <dbReference type="Proteomes" id="UP001151760"/>
    </source>
</evidence>
<dbReference type="Proteomes" id="UP001151760">
    <property type="component" value="Unassembled WGS sequence"/>
</dbReference>
<comment type="caution">
    <text evidence="2">The sequence shown here is derived from an EMBL/GenBank/DDBJ whole genome shotgun (WGS) entry which is preliminary data.</text>
</comment>
<organism evidence="2 3">
    <name type="scientific">Tanacetum coccineum</name>
    <dbReference type="NCBI Taxonomy" id="301880"/>
    <lineage>
        <taxon>Eukaryota</taxon>
        <taxon>Viridiplantae</taxon>
        <taxon>Streptophyta</taxon>
        <taxon>Embryophyta</taxon>
        <taxon>Tracheophyta</taxon>
        <taxon>Spermatophyta</taxon>
        <taxon>Magnoliopsida</taxon>
        <taxon>eudicotyledons</taxon>
        <taxon>Gunneridae</taxon>
        <taxon>Pentapetalae</taxon>
        <taxon>asterids</taxon>
        <taxon>campanulids</taxon>
        <taxon>Asterales</taxon>
        <taxon>Asteraceae</taxon>
        <taxon>Asteroideae</taxon>
        <taxon>Anthemideae</taxon>
        <taxon>Anthemidinae</taxon>
        <taxon>Tanacetum</taxon>
    </lineage>
</organism>
<feature type="compositionally biased region" description="Polar residues" evidence="1">
    <location>
        <begin position="11"/>
        <end position="21"/>
    </location>
</feature>
<gene>
    <name evidence="2" type="ORF">Tco_0703757</name>
</gene>
<reference evidence="2" key="1">
    <citation type="journal article" date="2022" name="Int. J. Mol. Sci.">
        <title>Draft Genome of Tanacetum Coccineum: Genomic Comparison of Closely Related Tanacetum-Family Plants.</title>
        <authorList>
            <person name="Yamashiro T."/>
            <person name="Shiraishi A."/>
            <person name="Nakayama K."/>
            <person name="Satake H."/>
        </authorList>
    </citation>
    <scope>NUCLEOTIDE SEQUENCE</scope>
</reference>
<name>A0ABQ4Y086_9ASTR</name>
<reference evidence="2" key="2">
    <citation type="submission" date="2022-01" db="EMBL/GenBank/DDBJ databases">
        <authorList>
            <person name="Yamashiro T."/>
            <person name="Shiraishi A."/>
            <person name="Satake H."/>
            <person name="Nakayama K."/>
        </authorList>
    </citation>
    <scope>NUCLEOTIDE SEQUENCE</scope>
</reference>
<accession>A0ABQ4Y086</accession>
<dbReference type="EMBL" id="BQNB010009967">
    <property type="protein sequence ID" value="GJS70916.1"/>
    <property type="molecule type" value="Genomic_DNA"/>
</dbReference>
<protein>
    <submittedName>
        <fullName evidence="2">Uncharacterized protein</fullName>
    </submittedName>
</protein>
<sequence length="70" mass="8102">METASRLTLEAVTTTPVTGSHQPHRRQTPRLYLMRRSLEVLRKFHWMILGGRFNQLSHVSSPLLSKPGEY</sequence>